<gene>
    <name evidence="1" type="ORF">BJ138DRAFT_1099966</name>
</gene>
<sequence length="259" mass="27851">MNESSALFAHIIAQTRENIQLLLTHRQISEADGRDILSRLPVGGRNSIEALTQNTQRLTMSPAPSTGGRSVSSTIPRPVEARALWDWSSEDPNDVSFRAGDTIEIISETNEDWWTGRYKGKQGLFPSNYVEKIKRAPSPLSFPDFPRAPSPYGSQYGDRHYPPPGPHPPHYQPVPGPPQPQYQPPSGPPGGYQGPPQSNAYNPYIGSGPNNTSTQPYTQQPPKKSKFGGLGNTMAQSAAGGVGFGAGSAVGSGIINSIF</sequence>
<evidence type="ECO:0000313" key="1">
    <source>
        <dbReference type="EMBL" id="KAH7912784.1"/>
    </source>
</evidence>
<dbReference type="EMBL" id="MU267643">
    <property type="protein sequence ID" value="KAH7912784.1"/>
    <property type="molecule type" value="Genomic_DNA"/>
</dbReference>
<evidence type="ECO:0000313" key="2">
    <source>
        <dbReference type="Proteomes" id="UP000790377"/>
    </source>
</evidence>
<keyword evidence="2" id="KW-1185">Reference proteome</keyword>
<reference evidence="1" key="1">
    <citation type="journal article" date="2021" name="New Phytol.">
        <title>Evolutionary innovations through gain and loss of genes in the ectomycorrhizal Boletales.</title>
        <authorList>
            <person name="Wu G."/>
            <person name="Miyauchi S."/>
            <person name="Morin E."/>
            <person name="Kuo A."/>
            <person name="Drula E."/>
            <person name="Varga T."/>
            <person name="Kohler A."/>
            <person name="Feng B."/>
            <person name="Cao Y."/>
            <person name="Lipzen A."/>
            <person name="Daum C."/>
            <person name="Hundley H."/>
            <person name="Pangilinan J."/>
            <person name="Johnson J."/>
            <person name="Barry K."/>
            <person name="LaButti K."/>
            <person name="Ng V."/>
            <person name="Ahrendt S."/>
            <person name="Min B."/>
            <person name="Choi I.G."/>
            <person name="Park H."/>
            <person name="Plett J.M."/>
            <person name="Magnuson J."/>
            <person name="Spatafora J.W."/>
            <person name="Nagy L.G."/>
            <person name="Henrissat B."/>
            <person name="Grigoriev I.V."/>
            <person name="Yang Z.L."/>
            <person name="Xu J."/>
            <person name="Martin F.M."/>
        </authorList>
    </citation>
    <scope>NUCLEOTIDE SEQUENCE</scope>
    <source>
        <strain evidence="1">ATCC 28755</strain>
    </source>
</reference>
<organism evidence="1 2">
    <name type="scientific">Hygrophoropsis aurantiaca</name>
    <dbReference type="NCBI Taxonomy" id="72124"/>
    <lineage>
        <taxon>Eukaryota</taxon>
        <taxon>Fungi</taxon>
        <taxon>Dikarya</taxon>
        <taxon>Basidiomycota</taxon>
        <taxon>Agaricomycotina</taxon>
        <taxon>Agaricomycetes</taxon>
        <taxon>Agaricomycetidae</taxon>
        <taxon>Boletales</taxon>
        <taxon>Coniophorineae</taxon>
        <taxon>Hygrophoropsidaceae</taxon>
        <taxon>Hygrophoropsis</taxon>
    </lineage>
</organism>
<accession>A0ACB8AIN1</accession>
<dbReference type="Proteomes" id="UP000790377">
    <property type="component" value="Unassembled WGS sequence"/>
</dbReference>
<name>A0ACB8AIN1_9AGAM</name>
<comment type="caution">
    <text evidence="1">The sequence shown here is derived from an EMBL/GenBank/DDBJ whole genome shotgun (WGS) entry which is preliminary data.</text>
</comment>
<proteinExistence type="predicted"/>
<protein>
    <submittedName>
        <fullName evidence="1">Uncharacterized protein</fullName>
    </submittedName>
</protein>